<dbReference type="InterPro" id="IPR038726">
    <property type="entry name" value="PDDEXK_AddAB-type"/>
</dbReference>
<name>A0ABD5Y0J4_9EURY</name>
<dbReference type="EMBL" id="JBHTAS010000001">
    <property type="protein sequence ID" value="MFC7139761.1"/>
    <property type="molecule type" value="Genomic_DNA"/>
</dbReference>
<comment type="caution">
    <text evidence="2">The sequence shown here is derived from an EMBL/GenBank/DDBJ whole genome shotgun (WGS) entry which is preliminary data.</text>
</comment>
<evidence type="ECO:0000313" key="3">
    <source>
        <dbReference type="Proteomes" id="UP001596432"/>
    </source>
</evidence>
<dbReference type="AlphaFoldDB" id="A0ABD5Y0J4"/>
<dbReference type="GeneID" id="78820025"/>
<evidence type="ECO:0000313" key="2">
    <source>
        <dbReference type="EMBL" id="MFC7139761.1"/>
    </source>
</evidence>
<keyword evidence="3" id="KW-1185">Reference proteome</keyword>
<dbReference type="Gene3D" id="3.90.320.10">
    <property type="match status" value="1"/>
</dbReference>
<dbReference type="Pfam" id="PF12705">
    <property type="entry name" value="PDDEXK_1"/>
    <property type="match status" value="1"/>
</dbReference>
<reference evidence="2 3" key="1">
    <citation type="journal article" date="2019" name="Int. J. Syst. Evol. Microbiol.">
        <title>The Global Catalogue of Microorganisms (GCM) 10K type strain sequencing project: providing services to taxonomists for standard genome sequencing and annotation.</title>
        <authorList>
            <consortium name="The Broad Institute Genomics Platform"/>
            <consortium name="The Broad Institute Genome Sequencing Center for Infectious Disease"/>
            <person name="Wu L."/>
            <person name="Ma J."/>
        </authorList>
    </citation>
    <scope>NUCLEOTIDE SEQUENCE [LARGE SCALE GENOMIC DNA]</scope>
    <source>
        <strain evidence="2 3">XZYJT29</strain>
    </source>
</reference>
<organism evidence="2 3">
    <name type="scientific">Halosimplex aquaticum</name>
    <dbReference type="NCBI Taxonomy" id="3026162"/>
    <lineage>
        <taxon>Archaea</taxon>
        <taxon>Methanobacteriati</taxon>
        <taxon>Methanobacteriota</taxon>
        <taxon>Stenosarchaea group</taxon>
        <taxon>Halobacteria</taxon>
        <taxon>Halobacteriales</taxon>
        <taxon>Haloarculaceae</taxon>
        <taxon>Halosimplex</taxon>
    </lineage>
</organism>
<feature type="domain" description="PD-(D/E)XK endonuclease-like" evidence="1">
    <location>
        <begin position="7"/>
        <end position="292"/>
    </location>
</feature>
<dbReference type="Proteomes" id="UP001596432">
    <property type="component" value="Unassembled WGS sequence"/>
</dbReference>
<gene>
    <name evidence="2" type="ORF">ACFQMA_07905</name>
</gene>
<dbReference type="RefSeq" id="WP_274325339.1">
    <property type="nucleotide sequence ID" value="NZ_CP118158.1"/>
</dbReference>
<accession>A0ABD5Y0J4</accession>
<dbReference type="InterPro" id="IPR011604">
    <property type="entry name" value="PDDEXK-like_dom_sf"/>
</dbReference>
<proteinExistence type="predicted"/>
<protein>
    <submittedName>
        <fullName evidence="2">PD-(D/E)XK nuclease family protein</fullName>
    </submittedName>
</protein>
<evidence type="ECO:0000259" key="1">
    <source>
        <dbReference type="Pfam" id="PF12705"/>
    </source>
</evidence>
<sequence>MSDVVYLSPSRLATYADCARKYDHKYEQRVETPDETTLYLNQGLAYHETIEVVCNETEPSDEPEQIHARAMATFEETWADHIDPADYASQSHQEFQRAENRAALDTFFNPNGGDGIEHARNSVETERWVEFERNGRGLQGKVDNILKTEDELHLIDYKRNLRDVISSGTATRLEDHRNGDDHEPTRVKNAFQTATYIEGIKLSPLYEDGMTVRFSFYGLMNQGSFVSRPDGYEVSARGYPRETTGIYDEYDDMIWSLIEEAHDGITSEIYDPKPFDLINDEACPDCDYSDACTEYIAERVSR</sequence>